<dbReference type="InterPro" id="IPR013431">
    <property type="entry name" value="Delta_60_rpt"/>
</dbReference>
<sequence>MDIRPITCLAGYLLLLALPTLLNAQVADNNFQPIFAAPGAVSSVVAQADDKLLVTGSFSIYSDAPVRRFVRLEANGDLDGSFTYDARIASAPSEITQLANGNILIAGNFRSPTGDYLGSLLRLLPDGSLDDTFSPVRGDSLNFYRVVELSNGKLFTAYVRCASDQHVNCNRYGVRLLLPDGAPDPNFPGLEFEGDGDPGLTEDINALVAQSPNDLLVFGTGLNLGDRQQTAFRLDSNGVVDGTFDPQIPSSSDYVTEDLAVGEDGTIAVLVSFQGDVVLLDRDGNVRACWDFSFYLPRERPCAHRPE</sequence>
<evidence type="ECO:0000313" key="2">
    <source>
        <dbReference type="EMBL" id="NJC28037.1"/>
    </source>
</evidence>
<feature type="signal peptide" evidence="1">
    <location>
        <begin position="1"/>
        <end position="24"/>
    </location>
</feature>
<feature type="chain" id="PRO_5046010818" description="Delta-60 repeat domain-containing protein" evidence="1">
    <location>
        <begin position="25"/>
        <end position="307"/>
    </location>
</feature>
<gene>
    <name evidence="2" type="ORF">GGR27_003556</name>
</gene>
<evidence type="ECO:0008006" key="4">
    <source>
        <dbReference type="Google" id="ProtNLM"/>
    </source>
</evidence>
<reference evidence="2 3" key="1">
    <citation type="submission" date="2020-03" db="EMBL/GenBank/DDBJ databases">
        <title>Genomic Encyclopedia of Type Strains, Phase IV (KMG-IV): sequencing the most valuable type-strain genomes for metagenomic binning, comparative biology and taxonomic classification.</title>
        <authorList>
            <person name="Goeker M."/>
        </authorList>
    </citation>
    <scope>NUCLEOTIDE SEQUENCE [LARGE SCALE GENOMIC DNA]</scope>
    <source>
        <strain evidence="2 3">DSM 105096</strain>
    </source>
</reference>
<comment type="caution">
    <text evidence="2">The sequence shown here is derived from an EMBL/GenBank/DDBJ whole genome shotgun (WGS) entry which is preliminary data.</text>
</comment>
<dbReference type="Gene3D" id="2.80.10.50">
    <property type="match status" value="2"/>
</dbReference>
<evidence type="ECO:0000256" key="1">
    <source>
        <dbReference type="SAM" id="SignalP"/>
    </source>
</evidence>
<dbReference type="RefSeq" id="WP_168039702.1">
    <property type="nucleotide sequence ID" value="NZ_JAATJH010000008.1"/>
</dbReference>
<name>A0ABX0XH16_9BACT</name>
<protein>
    <recommendedName>
        <fullName evidence="4">Delta-60 repeat domain-containing protein</fullName>
    </recommendedName>
</protein>
<keyword evidence="3" id="KW-1185">Reference proteome</keyword>
<dbReference type="EMBL" id="JAATJH010000008">
    <property type="protein sequence ID" value="NJC28037.1"/>
    <property type="molecule type" value="Genomic_DNA"/>
</dbReference>
<accession>A0ABX0XH16</accession>
<dbReference type="Pfam" id="PF17164">
    <property type="entry name" value="DUF5122"/>
    <property type="match status" value="2"/>
</dbReference>
<organism evidence="2 3">
    <name type="scientific">Neolewinella antarctica</name>
    <dbReference type="NCBI Taxonomy" id="442734"/>
    <lineage>
        <taxon>Bacteria</taxon>
        <taxon>Pseudomonadati</taxon>
        <taxon>Bacteroidota</taxon>
        <taxon>Saprospiria</taxon>
        <taxon>Saprospirales</taxon>
        <taxon>Lewinellaceae</taxon>
        <taxon>Neolewinella</taxon>
    </lineage>
</organism>
<proteinExistence type="predicted"/>
<evidence type="ECO:0000313" key="3">
    <source>
        <dbReference type="Proteomes" id="UP000770785"/>
    </source>
</evidence>
<dbReference type="Proteomes" id="UP000770785">
    <property type="component" value="Unassembled WGS sequence"/>
</dbReference>
<keyword evidence="1" id="KW-0732">Signal</keyword>